<dbReference type="InterPro" id="IPR009582">
    <property type="entry name" value="Spc2/SPCS2"/>
</dbReference>
<dbReference type="GO" id="GO:0005787">
    <property type="term" value="C:signal peptidase complex"/>
    <property type="evidence" value="ECO:0007669"/>
    <property type="project" value="UniProtKB-UniRule"/>
</dbReference>
<sequence>MSNADNGTADGDVPPEEVKVDKWDGNAVKNSLDDAVKKVLTDSDRKLGYTENHVLVDTRLEEVKVDKWDGNAVKNSLDDAVKKVLTDSDRKLGYTENHVLVDTRLGICLTAVGAAMFALVWDYLNPFPLSKPVLILCVVSYFILMSILTVYTTFVEKGIFLRATQSDPTGVDKPKV</sequence>
<feature type="region of interest" description="Disordered" evidence="10">
    <location>
        <begin position="1"/>
        <end position="24"/>
    </location>
</feature>
<protein>
    <recommendedName>
        <fullName evidence="3 9">Signal peptidase complex subunit 2</fullName>
    </recommendedName>
</protein>
<dbReference type="PANTHER" id="PTHR13085">
    <property type="entry name" value="MICROSOMAL SIGNAL PEPTIDASE 25 KDA SUBUNIT"/>
    <property type="match status" value="1"/>
</dbReference>
<evidence type="ECO:0000256" key="1">
    <source>
        <dbReference type="ARBA" id="ARBA00004477"/>
    </source>
</evidence>
<accession>A0A7R9LI42</accession>
<dbReference type="AlphaFoldDB" id="A0A7R9LI42"/>
<dbReference type="PANTHER" id="PTHR13085:SF0">
    <property type="entry name" value="SIGNAL PEPTIDASE COMPLEX SUBUNIT 2"/>
    <property type="match status" value="1"/>
</dbReference>
<evidence type="ECO:0000256" key="7">
    <source>
        <dbReference type="ARBA" id="ARBA00023136"/>
    </source>
</evidence>
<dbReference type="EMBL" id="OC915832">
    <property type="protein sequence ID" value="CAD7642138.1"/>
    <property type="molecule type" value="Genomic_DNA"/>
</dbReference>
<comment type="subcellular location">
    <subcellularLocation>
        <location evidence="1 9">Endoplasmic reticulum membrane</location>
        <topology evidence="1 9">Multi-pass membrane protein</topology>
    </subcellularLocation>
</comment>
<comment type="similarity">
    <text evidence="2 9">Belongs to the SPCS2 family.</text>
</comment>
<keyword evidence="12" id="KW-1185">Reference proteome</keyword>
<evidence type="ECO:0000313" key="11">
    <source>
        <dbReference type="EMBL" id="CAD7642138.1"/>
    </source>
</evidence>
<evidence type="ECO:0000256" key="3">
    <source>
        <dbReference type="ARBA" id="ARBA00017057"/>
    </source>
</evidence>
<keyword evidence="7 9" id="KW-0472">Membrane</keyword>
<evidence type="ECO:0000256" key="4">
    <source>
        <dbReference type="ARBA" id="ARBA00022692"/>
    </source>
</evidence>
<organism evidence="11">
    <name type="scientific">Oppiella nova</name>
    <dbReference type="NCBI Taxonomy" id="334625"/>
    <lineage>
        <taxon>Eukaryota</taxon>
        <taxon>Metazoa</taxon>
        <taxon>Ecdysozoa</taxon>
        <taxon>Arthropoda</taxon>
        <taxon>Chelicerata</taxon>
        <taxon>Arachnida</taxon>
        <taxon>Acari</taxon>
        <taxon>Acariformes</taxon>
        <taxon>Sarcoptiformes</taxon>
        <taxon>Oribatida</taxon>
        <taxon>Brachypylina</taxon>
        <taxon>Oppioidea</taxon>
        <taxon>Oppiidae</taxon>
        <taxon>Oppiella</taxon>
    </lineage>
</organism>
<dbReference type="OrthoDB" id="29558at2759"/>
<reference evidence="11" key="1">
    <citation type="submission" date="2020-11" db="EMBL/GenBank/DDBJ databases">
        <authorList>
            <person name="Tran Van P."/>
        </authorList>
    </citation>
    <scope>NUCLEOTIDE SEQUENCE</scope>
</reference>
<evidence type="ECO:0000256" key="9">
    <source>
        <dbReference type="RuleBase" id="RU368033"/>
    </source>
</evidence>
<name>A0A7R9LI42_9ACAR</name>
<keyword evidence="5 9" id="KW-0256">Endoplasmic reticulum</keyword>
<evidence type="ECO:0000256" key="2">
    <source>
        <dbReference type="ARBA" id="ARBA00007324"/>
    </source>
</evidence>
<keyword evidence="4 9" id="KW-0812">Transmembrane</keyword>
<gene>
    <name evidence="11" type="ORF">ONB1V03_LOCUS3435</name>
</gene>
<evidence type="ECO:0000256" key="10">
    <source>
        <dbReference type="SAM" id="MobiDB-lite"/>
    </source>
</evidence>
<dbReference type="GO" id="GO:0008233">
    <property type="term" value="F:peptidase activity"/>
    <property type="evidence" value="ECO:0007669"/>
    <property type="project" value="UniProtKB-UniRule"/>
</dbReference>
<feature type="transmembrane region" description="Helical" evidence="9">
    <location>
        <begin position="133"/>
        <end position="154"/>
    </location>
</feature>
<dbReference type="GO" id="GO:0006465">
    <property type="term" value="P:signal peptide processing"/>
    <property type="evidence" value="ECO:0007669"/>
    <property type="project" value="UniProtKB-UniRule"/>
</dbReference>
<dbReference type="Proteomes" id="UP000728032">
    <property type="component" value="Unassembled WGS sequence"/>
</dbReference>
<feature type="transmembrane region" description="Helical" evidence="9">
    <location>
        <begin position="99"/>
        <end position="121"/>
    </location>
</feature>
<dbReference type="EMBL" id="CAJPVJ010001007">
    <property type="protein sequence ID" value="CAG2163874.1"/>
    <property type="molecule type" value="Genomic_DNA"/>
</dbReference>
<dbReference type="GO" id="GO:0045047">
    <property type="term" value="P:protein targeting to ER"/>
    <property type="evidence" value="ECO:0007669"/>
    <property type="project" value="TreeGrafter"/>
</dbReference>
<keyword evidence="6 9" id="KW-1133">Transmembrane helix</keyword>
<proteinExistence type="inferred from homology"/>
<comment type="function">
    <text evidence="8 9">Component of the signal peptidase complex (SPC) which catalyzes the cleavage of N-terminal signal sequences from nascent proteins as they are translocated into the lumen of the endoplasmic reticulum. Enhances the enzymatic activity of SPC and facilitates the interactions between different components of the translocation site.</text>
</comment>
<evidence type="ECO:0000256" key="5">
    <source>
        <dbReference type="ARBA" id="ARBA00022824"/>
    </source>
</evidence>
<dbReference type="Pfam" id="PF06703">
    <property type="entry name" value="SPC25"/>
    <property type="match status" value="1"/>
</dbReference>
<evidence type="ECO:0000256" key="6">
    <source>
        <dbReference type="ARBA" id="ARBA00022989"/>
    </source>
</evidence>
<evidence type="ECO:0000256" key="8">
    <source>
        <dbReference type="ARBA" id="ARBA00045608"/>
    </source>
</evidence>
<evidence type="ECO:0000313" key="12">
    <source>
        <dbReference type="Proteomes" id="UP000728032"/>
    </source>
</evidence>